<organism evidence="3">
    <name type="scientific">Timema californicum</name>
    <name type="common">California timema</name>
    <name type="synonym">Walking stick</name>
    <dbReference type="NCBI Taxonomy" id="61474"/>
    <lineage>
        <taxon>Eukaryota</taxon>
        <taxon>Metazoa</taxon>
        <taxon>Ecdysozoa</taxon>
        <taxon>Arthropoda</taxon>
        <taxon>Hexapoda</taxon>
        <taxon>Insecta</taxon>
        <taxon>Pterygota</taxon>
        <taxon>Neoptera</taxon>
        <taxon>Polyneoptera</taxon>
        <taxon>Phasmatodea</taxon>
        <taxon>Timematodea</taxon>
        <taxon>Timematoidea</taxon>
        <taxon>Timematidae</taxon>
        <taxon>Timema</taxon>
    </lineage>
</organism>
<feature type="region of interest" description="Disordered" evidence="1">
    <location>
        <begin position="25"/>
        <end position="86"/>
    </location>
</feature>
<dbReference type="AlphaFoldDB" id="A0A7R9J2S6"/>
<dbReference type="Pfam" id="PF15898">
    <property type="entry name" value="PRKG1_interact"/>
    <property type="match status" value="1"/>
</dbReference>
<feature type="compositionally biased region" description="Basic and acidic residues" evidence="1">
    <location>
        <begin position="1"/>
        <end position="18"/>
    </location>
</feature>
<dbReference type="GO" id="GO:0019901">
    <property type="term" value="F:protein kinase binding"/>
    <property type="evidence" value="ECO:0007669"/>
    <property type="project" value="InterPro"/>
</dbReference>
<gene>
    <name evidence="3" type="ORF">TCMB3V08_LOCUS4042</name>
</gene>
<feature type="region of interest" description="Disordered" evidence="1">
    <location>
        <begin position="1"/>
        <end position="20"/>
    </location>
</feature>
<sequence>MKLLEQYKQENQRLKDENGALIRVISKLSKDSRRAERQPGGSRGAPEPRPGEAGLRPWPGALAPQRHRLPPGSSVSGGGAHHTVSDASVDKCGGVVIADAPYDRVRTGLRTRGASPNMTPLALPADALRFESQLQRRSSVTPRYFTVCDHWTASPATRRGCNGPGLRRVNRITDVFVPLTARDLEPRDHSLPITSDSYSSLCLDLWIHETYFSVRQACRLQEDLEFKSQLGFDNIYIISDIWRSHDLMYEEYGTGLSTGVGRTATAGLTGNITITLFERLDYLRRGRSRFESWSGVKGPTYDKFWSDRAQYRVVCSRRIQPSDEIVSSVALSGDSACQLHYKHGCGALQPPTSQPMRPAKQRVL</sequence>
<name>A0A7R9J2S6_TIMCA</name>
<reference evidence="3" key="1">
    <citation type="submission" date="2020-11" db="EMBL/GenBank/DDBJ databases">
        <authorList>
            <person name="Tran Van P."/>
        </authorList>
    </citation>
    <scope>NUCLEOTIDE SEQUENCE</scope>
</reference>
<evidence type="ECO:0000256" key="1">
    <source>
        <dbReference type="SAM" id="MobiDB-lite"/>
    </source>
</evidence>
<dbReference type="InterPro" id="IPR031775">
    <property type="entry name" value="PRKG1_interact"/>
</dbReference>
<feature type="domain" description="cGMP-dependent protein kinase interacting" evidence="2">
    <location>
        <begin position="1"/>
        <end position="30"/>
    </location>
</feature>
<accession>A0A7R9J2S6</accession>
<dbReference type="EMBL" id="OE180473">
    <property type="protein sequence ID" value="CAD7571366.1"/>
    <property type="molecule type" value="Genomic_DNA"/>
</dbReference>
<evidence type="ECO:0000259" key="2">
    <source>
        <dbReference type="Pfam" id="PF15898"/>
    </source>
</evidence>
<evidence type="ECO:0000313" key="3">
    <source>
        <dbReference type="EMBL" id="CAD7571366.1"/>
    </source>
</evidence>
<protein>
    <submittedName>
        <fullName evidence="3">(California timema) hypothetical protein</fullName>
    </submittedName>
</protein>
<proteinExistence type="predicted"/>
<feature type="compositionally biased region" description="Basic and acidic residues" evidence="1">
    <location>
        <begin position="28"/>
        <end position="37"/>
    </location>
</feature>